<dbReference type="EMBL" id="LSLI01000249">
    <property type="protein sequence ID" value="KXS30456.1"/>
    <property type="molecule type" value="Genomic_DNA"/>
</dbReference>
<organism evidence="1 2">
    <name type="scientific">Candidatus Gallionella acididurans</name>
    <dbReference type="NCBI Taxonomy" id="1796491"/>
    <lineage>
        <taxon>Bacteria</taxon>
        <taxon>Pseudomonadati</taxon>
        <taxon>Pseudomonadota</taxon>
        <taxon>Betaproteobacteria</taxon>
        <taxon>Nitrosomonadales</taxon>
        <taxon>Gallionellaceae</taxon>
        <taxon>Gallionella</taxon>
    </lineage>
</organism>
<proteinExistence type="predicted"/>
<accession>A0A139BN79</accession>
<reference evidence="1 2" key="1">
    <citation type="submission" date="2016-02" db="EMBL/GenBank/DDBJ databases">
        <authorList>
            <person name="Wen L."/>
            <person name="He K."/>
            <person name="Yang H."/>
        </authorList>
    </citation>
    <scope>NUCLEOTIDE SEQUENCE [LARGE SCALE GENOMIC DNA]</scope>
    <source>
        <strain evidence="1">ShG14-8</strain>
    </source>
</reference>
<evidence type="ECO:0000313" key="2">
    <source>
        <dbReference type="Proteomes" id="UP000070578"/>
    </source>
</evidence>
<dbReference type="Proteomes" id="UP000070578">
    <property type="component" value="Unassembled WGS sequence"/>
</dbReference>
<comment type="caution">
    <text evidence="1">The sequence shown here is derived from an EMBL/GenBank/DDBJ whole genome shotgun (WGS) entry which is preliminary data.</text>
</comment>
<reference evidence="1 2" key="2">
    <citation type="submission" date="2016-03" db="EMBL/GenBank/DDBJ databases">
        <title>New uncultured bacterium of the family Gallionellaceae from acid mine drainage: description and reconstruction of genome based on metagenomic analysis of microbial community.</title>
        <authorList>
            <person name="Kadnikov V."/>
            <person name="Ivasenko D."/>
            <person name="Beletsky A."/>
            <person name="Mardanov A."/>
            <person name="Danilova E."/>
            <person name="Pimenov N."/>
            <person name="Karnachuk O."/>
            <person name="Ravin N."/>
        </authorList>
    </citation>
    <scope>NUCLEOTIDE SEQUENCE [LARGE SCALE GENOMIC DNA]</scope>
    <source>
        <strain evidence="1">ShG14-8</strain>
    </source>
</reference>
<name>A0A139BN79_9PROT</name>
<evidence type="ECO:0000313" key="1">
    <source>
        <dbReference type="EMBL" id="KXS30456.1"/>
    </source>
</evidence>
<sequence>MPGGRKPEGELALTNAERQARYRVRHLAEHLPAIERQPRPPRQSRGKRWDNALAVMMTVQAECAAWFEVLPESLRDSATAEALREIIDLDLESIAAVRPPRGYGRD</sequence>
<gene>
    <name evidence="1" type="ORF">AWT59_3420</name>
</gene>
<dbReference type="AlphaFoldDB" id="A0A139BN79"/>
<protein>
    <submittedName>
        <fullName evidence="1">Uncharacterized protein</fullName>
    </submittedName>
</protein>